<keyword evidence="1" id="KW-0472">Membrane</keyword>
<protein>
    <submittedName>
        <fullName evidence="2">Rod shape-determining protein MreD</fullName>
    </submittedName>
</protein>
<organism evidence="2 3">
    <name type="scientific">Ruegeria pomeroyi</name>
    <dbReference type="NCBI Taxonomy" id="89184"/>
    <lineage>
        <taxon>Bacteria</taxon>
        <taxon>Pseudomonadati</taxon>
        <taxon>Pseudomonadota</taxon>
        <taxon>Alphaproteobacteria</taxon>
        <taxon>Rhodobacterales</taxon>
        <taxon>Roseobacteraceae</taxon>
        <taxon>Ruegeria</taxon>
    </lineage>
</organism>
<dbReference type="AlphaFoldDB" id="A0A850LLZ0"/>
<evidence type="ECO:0000256" key="1">
    <source>
        <dbReference type="SAM" id="Phobius"/>
    </source>
</evidence>
<evidence type="ECO:0000313" key="2">
    <source>
        <dbReference type="EMBL" id="NVK98592.1"/>
    </source>
</evidence>
<name>A0A850LLZ0_9RHOB</name>
<gene>
    <name evidence="2" type="ORF">HW564_16825</name>
</gene>
<feature type="transmembrane region" description="Helical" evidence="1">
    <location>
        <begin position="109"/>
        <end position="129"/>
    </location>
</feature>
<dbReference type="OMA" id="CCWLLLD"/>
<keyword evidence="1" id="KW-0812">Transmembrane</keyword>
<accession>A0A850LLZ0</accession>
<feature type="transmembrane region" description="Helical" evidence="1">
    <location>
        <begin position="58"/>
        <end position="75"/>
    </location>
</feature>
<proteinExistence type="predicted"/>
<reference evidence="2 3" key="1">
    <citation type="journal article" date="2020" name="Proc. Natl. Acad. Sci. U.S.A.">
        <title>Ecological drivers of bacterial community assembly in synthetic phycospheres.</title>
        <authorList>
            <person name="Fu H."/>
            <person name="Uchimiya M."/>
            <person name="Gore J."/>
            <person name="Moran M.A."/>
        </authorList>
    </citation>
    <scope>NUCLEOTIDE SEQUENCE [LARGE SCALE GENOMIC DNA]</scope>
    <source>
        <strain evidence="2">HF-Din03</strain>
    </source>
</reference>
<feature type="transmembrane region" description="Helical" evidence="1">
    <location>
        <begin position="136"/>
        <end position="154"/>
    </location>
</feature>
<dbReference type="EMBL" id="JABXIY010000048">
    <property type="protein sequence ID" value="NVK98592.1"/>
    <property type="molecule type" value="Genomic_DNA"/>
</dbReference>
<feature type="transmembrane region" description="Helical" evidence="1">
    <location>
        <begin position="12"/>
        <end position="29"/>
    </location>
</feature>
<sequence length="178" mass="19279">MDSLAPSRIWVMRLSYAGLAMVILFFHLLPLDTLPKRWASPDLLLALTLAWSLRRPDFVPPLLIAIVILLADLLLQRPPGLLAALTVAGTVFLHSRFGNHGETGFVAEWLAVAVVLMAIALLYRIVLAITSVDQAPLFLVASQLVLTILIYPLVAGASQAVFGVRHLTPADAETLGAR</sequence>
<dbReference type="RefSeq" id="WP_011046179.1">
    <property type="nucleotide sequence ID" value="NZ_CP076685.1"/>
</dbReference>
<evidence type="ECO:0000313" key="3">
    <source>
        <dbReference type="Proteomes" id="UP000565723"/>
    </source>
</evidence>
<comment type="caution">
    <text evidence="2">The sequence shown here is derived from an EMBL/GenBank/DDBJ whole genome shotgun (WGS) entry which is preliminary data.</text>
</comment>
<dbReference type="Proteomes" id="UP000565723">
    <property type="component" value="Unassembled WGS sequence"/>
</dbReference>
<keyword evidence="1" id="KW-1133">Transmembrane helix</keyword>